<dbReference type="Gene3D" id="3.90.550.10">
    <property type="entry name" value="Spore Coat Polysaccharide Biosynthesis Protein SpsA, Chain A"/>
    <property type="match status" value="1"/>
</dbReference>
<dbReference type="InterPro" id="IPR001173">
    <property type="entry name" value="Glyco_trans_2-like"/>
</dbReference>
<protein>
    <submittedName>
        <fullName evidence="2">Glycosyltransferase</fullName>
    </submittedName>
</protein>
<dbReference type="CAZy" id="GT2">
    <property type="family name" value="Glycosyltransferase Family 2"/>
</dbReference>
<keyword evidence="3" id="KW-1185">Reference proteome</keyword>
<accession>Q7VNV3</accession>
<sequence length="266" mass="30341">MLTKSVAVITSTIGRPELERAIQSVQQQTYPCQHYVFVDGVQFAEQAKQILDKYPQVIVTYLPMNTGANGWSNSSINAIAPFLAKEDMICYLDDDNWYEPNHVETCLTCLMQNQLDYVYSYRNLINSVNNHFICRDTFESVGPNKALKLDISSNMLNIAGSIQLHNENHIDTNTYFLTRKVALEASQYWYSGRSNDNNVSNWLLFSAYKGICTKTYSVNYLFDPTTFFNTFYQMICQNTPLNSSEQDKIAILEALIRAISDSQASD</sequence>
<evidence type="ECO:0000313" key="3">
    <source>
        <dbReference type="Proteomes" id="UP000001022"/>
    </source>
</evidence>
<dbReference type="OrthoDB" id="7210585at2"/>
<dbReference type="CDD" id="cd00761">
    <property type="entry name" value="Glyco_tranf_GTA_type"/>
    <property type="match status" value="1"/>
</dbReference>
<dbReference type="HOGENOM" id="CLU_063216_0_0_6"/>
<name>Q7VNV3_HAEDU</name>
<dbReference type="Proteomes" id="UP000001022">
    <property type="component" value="Chromosome"/>
</dbReference>
<feature type="domain" description="Glycosyltransferase 2-like" evidence="1">
    <location>
        <begin position="15"/>
        <end position="184"/>
    </location>
</feature>
<dbReference type="Pfam" id="PF00535">
    <property type="entry name" value="Glycos_transf_2"/>
    <property type="match status" value="1"/>
</dbReference>
<evidence type="ECO:0000313" key="2">
    <source>
        <dbReference type="EMBL" id="AAP95345.1"/>
    </source>
</evidence>
<dbReference type="KEGG" id="hdu:HD_0375"/>
<evidence type="ECO:0000259" key="1">
    <source>
        <dbReference type="Pfam" id="PF00535"/>
    </source>
</evidence>
<dbReference type="eggNOG" id="COG1215">
    <property type="taxonomic scope" value="Bacteria"/>
</dbReference>
<dbReference type="AlphaFoldDB" id="Q7VNV3"/>
<organism evidence="2 3">
    <name type="scientific">Haemophilus ducreyi (strain 35000HP / ATCC 700724)</name>
    <dbReference type="NCBI Taxonomy" id="233412"/>
    <lineage>
        <taxon>Bacteria</taxon>
        <taxon>Pseudomonadati</taxon>
        <taxon>Pseudomonadota</taxon>
        <taxon>Gammaproteobacteria</taxon>
        <taxon>Pasteurellales</taxon>
        <taxon>Pasteurellaceae</taxon>
        <taxon>Haemophilus</taxon>
    </lineage>
</organism>
<proteinExistence type="predicted"/>
<reference evidence="3" key="1">
    <citation type="submission" date="2003-06" db="EMBL/GenBank/DDBJ databases">
        <title>The complete genome sequence of Haemophilus ducreyi.</title>
        <authorList>
            <person name="Munson R.S. Jr."/>
            <person name="Ray W.C."/>
            <person name="Mahairas G."/>
            <person name="Sabo P."/>
            <person name="Mungur R."/>
            <person name="Johnson L."/>
            <person name="Nguyen D."/>
            <person name="Wang J."/>
            <person name="Forst C."/>
            <person name="Hood L."/>
        </authorList>
    </citation>
    <scope>NUCLEOTIDE SEQUENCE [LARGE SCALE GENOMIC DNA]</scope>
    <source>
        <strain evidence="3">35000HP / ATCC 700724</strain>
    </source>
</reference>
<gene>
    <name evidence="2" type="ordered locus">HD_0375</name>
</gene>
<dbReference type="RefSeq" id="WP_010944398.1">
    <property type="nucleotide sequence ID" value="NC_002940.2"/>
</dbReference>
<dbReference type="InterPro" id="IPR029044">
    <property type="entry name" value="Nucleotide-diphossugar_trans"/>
</dbReference>
<dbReference type="EMBL" id="AE017143">
    <property type="protein sequence ID" value="AAP95345.1"/>
    <property type="molecule type" value="Genomic_DNA"/>
</dbReference>
<dbReference type="SUPFAM" id="SSF53448">
    <property type="entry name" value="Nucleotide-diphospho-sugar transferases"/>
    <property type="match status" value="1"/>
</dbReference>
<dbReference type="STRING" id="233412.HD_0375"/>